<dbReference type="PROSITE" id="PS50006">
    <property type="entry name" value="FHA_DOMAIN"/>
    <property type="match status" value="1"/>
</dbReference>
<organism evidence="3 4">
    <name type="scientific">Streptomyces synnematoformans</name>
    <dbReference type="NCBI Taxonomy" id="415721"/>
    <lineage>
        <taxon>Bacteria</taxon>
        <taxon>Bacillati</taxon>
        <taxon>Actinomycetota</taxon>
        <taxon>Actinomycetes</taxon>
        <taxon>Kitasatosporales</taxon>
        <taxon>Streptomycetaceae</taxon>
        <taxon>Streptomyces</taxon>
    </lineage>
</organism>
<keyword evidence="4" id="KW-1185">Reference proteome</keyword>
<proteinExistence type="predicted"/>
<protein>
    <recommendedName>
        <fullName evidence="2">FHA domain-containing protein</fullName>
    </recommendedName>
</protein>
<dbReference type="SUPFAM" id="SSF49879">
    <property type="entry name" value="SMAD/FHA domain"/>
    <property type="match status" value="1"/>
</dbReference>
<sequence length="262" mass="28630">MVSKITLLPKDVGSLSRGLPPGDVPPQPETLFVLGANGGMSVAPDAGFTLVFGRNEPEVHVCVGGGDRHVSRRQGMLTRQYARWMLTNTGKRPIRFPDSRLVHGGDQAFLPAGYTPLFVVSPRQDHLLEVRISAARTGGAAGGPTVQEESTLGEERDLDDEEMLVLVCLAQRYLQGDPQPQPLTWAQVAYELKRLQPARSWTEKRAAHIVAGVRQKLSRDGVQGLMARDVPPPVGNALNHNLITDLLVTATIEKKDLRLLEE</sequence>
<dbReference type="InterPro" id="IPR008984">
    <property type="entry name" value="SMAD_FHA_dom_sf"/>
</dbReference>
<name>A0ABP4KMV6_9ACTN</name>
<dbReference type="EMBL" id="BAAAPF010000386">
    <property type="protein sequence ID" value="GAA1505957.1"/>
    <property type="molecule type" value="Genomic_DNA"/>
</dbReference>
<feature type="domain" description="FHA" evidence="2">
    <location>
        <begin position="50"/>
        <end position="101"/>
    </location>
</feature>
<dbReference type="Proteomes" id="UP001500443">
    <property type="component" value="Unassembled WGS sequence"/>
</dbReference>
<gene>
    <name evidence="3" type="ORF">GCM10009802_62140</name>
</gene>
<keyword evidence="1" id="KW-0597">Phosphoprotein</keyword>
<evidence type="ECO:0000313" key="3">
    <source>
        <dbReference type="EMBL" id="GAA1505957.1"/>
    </source>
</evidence>
<evidence type="ECO:0000313" key="4">
    <source>
        <dbReference type="Proteomes" id="UP001500443"/>
    </source>
</evidence>
<comment type="caution">
    <text evidence="3">The sequence shown here is derived from an EMBL/GenBank/DDBJ whole genome shotgun (WGS) entry which is preliminary data.</text>
</comment>
<accession>A0ABP4KMV6</accession>
<reference evidence="4" key="1">
    <citation type="journal article" date="2019" name="Int. J. Syst. Evol. Microbiol.">
        <title>The Global Catalogue of Microorganisms (GCM) 10K type strain sequencing project: providing services to taxonomists for standard genome sequencing and annotation.</title>
        <authorList>
            <consortium name="The Broad Institute Genomics Platform"/>
            <consortium name="The Broad Institute Genome Sequencing Center for Infectious Disease"/>
            <person name="Wu L."/>
            <person name="Ma J."/>
        </authorList>
    </citation>
    <scope>NUCLEOTIDE SEQUENCE [LARGE SCALE GENOMIC DNA]</scope>
    <source>
        <strain evidence="4">JCM 15481</strain>
    </source>
</reference>
<dbReference type="InterPro" id="IPR000253">
    <property type="entry name" value="FHA_dom"/>
</dbReference>
<evidence type="ECO:0000259" key="2">
    <source>
        <dbReference type="PROSITE" id="PS50006"/>
    </source>
</evidence>
<evidence type="ECO:0000256" key="1">
    <source>
        <dbReference type="ARBA" id="ARBA00022553"/>
    </source>
</evidence>
<dbReference type="RefSeq" id="WP_344294763.1">
    <property type="nucleotide sequence ID" value="NZ_BAAAPF010000386.1"/>
</dbReference>